<dbReference type="STRING" id="1527607.SAMN05428957_105263"/>
<dbReference type="InterPro" id="IPR004360">
    <property type="entry name" value="Glyas_Fos-R_dOase_dom"/>
</dbReference>
<protein>
    <submittedName>
        <fullName evidence="2">Catechol 2,3-dioxygenase</fullName>
    </submittedName>
</protein>
<dbReference type="RefSeq" id="WP_091569701.1">
    <property type="nucleotide sequence ID" value="NZ_FNHP01000005.1"/>
</dbReference>
<reference evidence="3" key="1">
    <citation type="submission" date="2016-10" db="EMBL/GenBank/DDBJ databases">
        <authorList>
            <person name="Varghese N."/>
            <person name="Submissions S."/>
        </authorList>
    </citation>
    <scope>NUCLEOTIDE SEQUENCE [LARGE SCALE GENOMIC DNA]</scope>
    <source>
        <strain evidence="3">EPL6</strain>
    </source>
</reference>
<dbReference type="EMBL" id="FNHP01000005">
    <property type="protein sequence ID" value="SDM41318.1"/>
    <property type="molecule type" value="Genomic_DNA"/>
</dbReference>
<evidence type="ECO:0000313" key="3">
    <source>
        <dbReference type="Proteomes" id="UP000198552"/>
    </source>
</evidence>
<dbReference type="CDD" id="cd07262">
    <property type="entry name" value="VOC_like"/>
    <property type="match status" value="1"/>
</dbReference>
<proteinExistence type="predicted"/>
<name>A0A1G9T121_9BURK</name>
<keyword evidence="2" id="KW-0560">Oxidoreductase</keyword>
<dbReference type="PROSITE" id="PS51819">
    <property type="entry name" value="VOC"/>
    <property type="match status" value="1"/>
</dbReference>
<evidence type="ECO:0000259" key="1">
    <source>
        <dbReference type="PROSITE" id="PS51819"/>
    </source>
</evidence>
<evidence type="ECO:0000313" key="2">
    <source>
        <dbReference type="EMBL" id="SDM41318.1"/>
    </source>
</evidence>
<dbReference type="PANTHER" id="PTHR35006">
    <property type="entry name" value="GLYOXALASE FAMILY PROTEIN (AFU_ORTHOLOGUE AFUA_5G14830)"/>
    <property type="match status" value="1"/>
</dbReference>
<keyword evidence="3" id="KW-1185">Reference proteome</keyword>
<dbReference type="Proteomes" id="UP000198552">
    <property type="component" value="Unassembled WGS sequence"/>
</dbReference>
<dbReference type="Pfam" id="PF00903">
    <property type="entry name" value="Glyoxalase"/>
    <property type="match status" value="1"/>
</dbReference>
<feature type="domain" description="VOC" evidence="1">
    <location>
        <begin position="1"/>
        <end position="134"/>
    </location>
</feature>
<gene>
    <name evidence="2" type="ORF">SAMN05428957_105263</name>
</gene>
<dbReference type="PANTHER" id="PTHR35006:SF2">
    <property type="entry name" value="GLYOXALASE FAMILY PROTEIN (AFU_ORTHOLOGUE AFUA_5G14830)"/>
    <property type="match status" value="1"/>
</dbReference>
<dbReference type="InterPro" id="IPR029068">
    <property type="entry name" value="Glyas_Bleomycin-R_OHBP_Dase"/>
</dbReference>
<keyword evidence="2" id="KW-0223">Dioxygenase</keyword>
<dbReference type="InterPro" id="IPR037523">
    <property type="entry name" value="VOC_core"/>
</dbReference>
<organism evidence="2 3">
    <name type="scientific">Oryzisolibacter propanilivorax</name>
    <dbReference type="NCBI Taxonomy" id="1527607"/>
    <lineage>
        <taxon>Bacteria</taxon>
        <taxon>Pseudomonadati</taxon>
        <taxon>Pseudomonadota</taxon>
        <taxon>Betaproteobacteria</taxon>
        <taxon>Burkholderiales</taxon>
        <taxon>Comamonadaceae</taxon>
        <taxon>Oryzisolibacter</taxon>
    </lineage>
</organism>
<dbReference type="GO" id="GO:0051213">
    <property type="term" value="F:dioxygenase activity"/>
    <property type="evidence" value="ECO:0007669"/>
    <property type="project" value="UniProtKB-KW"/>
</dbReference>
<dbReference type="SUPFAM" id="SSF54593">
    <property type="entry name" value="Glyoxalase/Bleomycin resistance protein/Dihydroxybiphenyl dioxygenase"/>
    <property type="match status" value="1"/>
</dbReference>
<dbReference type="OrthoDB" id="9800438at2"/>
<dbReference type="Gene3D" id="3.10.180.10">
    <property type="entry name" value="2,3-Dihydroxybiphenyl 1,2-Dioxygenase, domain 1"/>
    <property type="match status" value="1"/>
</dbReference>
<sequence>MLDHMTFRVTDIQRAKAFYSAALEPLGYSLFFEGNYGSNMLGYAYPDPAEPDGKKADVWFIDGPSPYGGPATSTGCHLAWRASSRAQVDAFYRAALAAGGQDNGAPGLRPDYHAHYYGAFVIDPEGNNIEAVCHLPE</sequence>
<dbReference type="AlphaFoldDB" id="A0A1G9T121"/>
<accession>A0A1G9T121</accession>